<gene>
    <name evidence="1" type="ORF">FCL54_01315</name>
</gene>
<proteinExistence type="predicted"/>
<keyword evidence="2" id="KW-1185">Reference proteome</keyword>
<dbReference type="AlphaFoldDB" id="A0A5R9FBC0"/>
<evidence type="ECO:0000313" key="1">
    <source>
        <dbReference type="EMBL" id="TLS38978.1"/>
    </source>
</evidence>
<comment type="caution">
    <text evidence="1">The sequence shown here is derived from an EMBL/GenBank/DDBJ whole genome shotgun (WGS) entry which is preliminary data.</text>
</comment>
<reference evidence="1 2" key="1">
    <citation type="submission" date="2019-04" db="EMBL/GenBank/DDBJ databases">
        <title>Bacillus caeni sp. nov., a bacterium isolated from mangrove sediment.</title>
        <authorList>
            <person name="Huang H."/>
            <person name="Mo K."/>
            <person name="Hu Y."/>
        </authorList>
    </citation>
    <scope>NUCLEOTIDE SEQUENCE [LARGE SCALE GENOMIC DNA]</scope>
    <source>
        <strain evidence="1 2">HB172195</strain>
    </source>
</reference>
<protein>
    <submittedName>
        <fullName evidence="1">Uncharacterized protein</fullName>
    </submittedName>
</protein>
<sequence length="72" mass="8569">MILNREDLAVIQQALNEMVQNKTDSQNMQHCQELLNKLNRTEKNTNPMMNFDVESFMNDGFRYDYDDSSDLY</sequence>
<evidence type="ECO:0000313" key="2">
    <source>
        <dbReference type="Proteomes" id="UP000308230"/>
    </source>
</evidence>
<dbReference type="EMBL" id="SWLG01000001">
    <property type="protein sequence ID" value="TLS38978.1"/>
    <property type="molecule type" value="Genomic_DNA"/>
</dbReference>
<dbReference type="RefSeq" id="WP_138122368.1">
    <property type="nucleotide sequence ID" value="NZ_SWLG01000001.1"/>
</dbReference>
<name>A0A5R9FBC0_9BACL</name>
<organism evidence="1 2">
    <name type="scientific">Exobacillus caeni</name>
    <dbReference type="NCBI Taxonomy" id="2574798"/>
    <lineage>
        <taxon>Bacteria</taxon>
        <taxon>Bacillati</taxon>
        <taxon>Bacillota</taxon>
        <taxon>Bacilli</taxon>
        <taxon>Bacillales</taxon>
        <taxon>Guptibacillaceae</taxon>
        <taxon>Exobacillus</taxon>
    </lineage>
</organism>
<dbReference type="Proteomes" id="UP000308230">
    <property type="component" value="Unassembled WGS sequence"/>
</dbReference>
<dbReference type="OrthoDB" id="2891041at2"/>
<accession>A0A5R9FBC0</accession>